<comment type="subcellular location">
    <subcellularLocation>
        <location evidence="1 10">Cell outer membrane</location>
        <topology evidence="1 10">Multi-pass membrane protein</topology>
    </subcellularLocation>
</comment>
<dbReference type="InterPro" id="IPR039426">
    <property type="entry name" value="TonB-dep_rcpt-like"/>
</dbReference>
<evidence type="ECO:0000256" key="3">
    <source>
        <dbReference type="ARBA" id="ARBA00022452"/>
    </source>
</evidence>
<evidence type="ECO:0000313" key="13">
    <source>
        <dbReference type="EMBL" id="OUJ03445.1"/>
    </source>
</evidence>
<keyword evidence="7 10" id="KW-0472">Membrane</keyword>
<evidence type="ECO:0000256" key="7">
    <source>
        <dbReference type="ARBA" id="ARBA00023136"/>
    </source>
</evidence>
<keyword evidence="6" id="KW-0798">TonB box</keyword>
<dbReference type="GO" id="GO:0009279">
    <property type="term" value="C:cell outer membrane"/>
    <property type="evidence" value="ECO:0007669"/>
    <property type="project" value="UniProtKB-SubCell"/>
</dbReference>
<keyword evidence="4 10" id="KW-0812">Transmembrane</keyword>
<comment type="caution">
    <text evidence="13">The sequence shown here is derived from an EMBL/GenBank/DDBJ whole genome shotgun (WGS) entry which is preliminary data.</text>
</comment>
<keyword evidence="9 10" id="KW-0998">Cell outer membrane</keyword>
<dbReference type="AlphaFoldDB" id="A0A1Z5YWL1"/>
<dbReference type="PROSITE" id="PS52016">
    <property type="entry name" value="TONB_DEPENDENT_REC_3"/>
    <property type="match status" value="1"/>
</dbReference>
<dbReference type="Pfam" id="PF00593">
    <property type="entry name" value="TonB_dep_Rec_b-barrel"/>
    <property type="match status" value="1"/>
</dbReference>
<dbReference type="InterPro" id="IPR000531">
    <property type="entry name" value="Beta-barrel_TonB"/>
</dbReference>
<evidence type="ECO:0000256" key="6">
    <source>
        <dbReference type="ARBA" id="ARBA00023077"/>
    </source>
</evidence>
<evidence type="ECO:0000256" key="9">
    <source>
        <dbReference type="ARBA" id="ARBA00023237"/>
    </source>
</evidence>
<dbReference type="Proteomes" id="UP000196086">
    <property type="component" value="Unassembled WGS sequence"/>
</dbReference>
<comment type="similarity">
    <text evidence="10">Belongs to the TonB-dependent receptor family.</text>
</comment>
<evidence type="ECO:0000256" key="11">
    <source>
        <dbReference type="SAM" id="MobiDB-lite"/>
    </source>
</evidence>
<evidence type="ECO:0000256" key="1">
    <source>
        <dbReference type="ARBA" id="ARBA00004571"/>
    </source>
</evidence>
<dbReference type="Gene3D" id="2.40.170.20">
    <property type="entry name" value="TonB-dependent receptor, beta-barrel domain"/>
    <property type="match status" value="1"/>
</dbReference>
<dbReference type="InterPro" id="IPR036942">
    <property type="entry name" value="Beta-barrel_TonB_sf"/>
</dbReference>
<keyword evidence="2 10" id="KW-0813">Transport</keyword>
<organism evidence="13 14">
    <name type="scientific">Acetobacter cibinongensis</name>
    <dbReference type="NCBI Taxonomy" id="146475"/>
    <lineage>
        <taxon>Bacteria</taxon>
        <taxon>Pseudomonadati</taxon>
        <taxon>Pseudomonadota</taxon>
        <taxon>Alphaproteobacteria</taxon>
        <taxon>Acetobacterales</taxon>
        <taxon>Acetobacteraceae</taxon>
        <taxon>Acetobacter</taxon>
    </lineage>
</organism>
<keyword evidence="3 10" id="KW-1134">Transmembrane beta strand</keyword>
<feature type="region of interest" description="Disordered" evidence="11">
    <location>
        <begin position="63"/>
        <end position="105"/>
    </location>
</feature>
<keyword evidence="5" id="KW-0732">Signal</keyword>
<reference evidence="13 14" key="1">
    <citation type="submission" date="2014-06" db="EMBL/GenBank/DDBJ databases">
        <authorList>
            <person name="Ju J."/>
            <person name="Zhang J."/>
        </authorList>
    </citation>
    <scope>NUCLEOTIDE SEQUENCE [LARGE SCALE GENOMIC DNA]</scope>
    <source>
        <strain evidence="13 14">DsW_47</strain>
    </source>
</reference>
<evidence type="ECO:0000256" key="8">
    <source>
        <dbReference type="ARBA" id="ARBA00023170"/>
    </source>
</evidence>
<dbReference type="EMBL" id="JOMQ01000012">
    <property type="protein sequence ID" value="OUJ03445.1"/>
    <property type="molecule type" value="Genomic_DNA"/>
</dbReference>
<dbReference type="SUPFAM" id="SSF56935">
    <property type="entry name" value="Porins"/>
    <property type="match status" value="1"/>
</dbReference>
<keyword evidence="8" id="KW-0675">Receptor</keyword>
<evidence type="ECO:0000313" key="14">
    <source>
        <dbReference type="Proteomes" id="UP000196086"/>
    </source>
</evidence>
<evidence type="ECO:0000256" key="10">
    <source>
        <dbReference type="PROSITE-ProRule" id="PRU01360"/>
    </source>
</evidence>
<sequence length="787" mass="87584">MLVMPIQQYSKCYFLKHRYSKKIISHKCAPSSLGLRATLCSCVVVGLGWSSMNAAKADETVPHAPRAAVKNPTSAVGSAGAENRQNPKATQRPTPSSKQAPAEVSAPEKINVVGHLNQERARIFPGLGAVDYHIDQRQITTTPGGQNAAFSQILLRVPGVVLDSYGEVHVRGEHGGLTYRVNGVLLPEGLNGFGQELDSRIIQSVDLLTGTLPAQFGFRTAGVVDVTTKTGNSLKHNQVSLYGGSYNTFVPSVQLGGQHGKLDYFTTVSFTRNAIGIENPSNTFRAVHDVTEQEKAFSYLSYHIDDISRVTLLTSASYADFEIPNSFKTFDTSSPDYSTIYDVAGVNPHDPSMNWAKMNDSQTEQNYYAVLSYQRTTDKLNFQASPYFRYGRIDYTPDRDRDLIYQGVSEHEVNDFTTGGMQFDLSYEVAPHHTLRAGLLGQYTSERLDTNTLAFPVDEQGNQKSNVPVRVIDNTGNWSVEAGAYIQDEYKITKNLTFNYGIRYDRFASSFGNEGQLSPRANMVWKPTRSTTLHIGYSRYFAPPSPQYVYPSTLAKFVGTTNAAANMINDATKVEKSNYVDGGILQRITPEFQITLDAYAKWAHDLTDLGQFGRAVILAPFSYKRGRVYGAEFGSSWKHGPWSVFGNFSYVKTSARDINSAQYQFDMEELAYIKTHAIQLDHQGEYTATAGASWSTKHDMAYVDFVYGYGLRSGFANLEKQPEYDVFNIGYQHSFTKVPFGHAIKVRADVVNLFDKRYQLRNGSGVGIYQAQYGQRRGTFFSVVSEF</sequence>
<feature type="domain" description="TonB-dependent receptor-like beta-barrel" evidence="12">
    <location>
        <begin position="335"/>
        <end position="753"/>
    </location>
</feature>
<evidence type="ECO:0000259" key="12">
    <source>
        <dbReference type="Pfam" id="PF00593"/>
    </source>
</evidence>
<gene>
    <name evidence="13" type="ORF">HK14_01980</name>
</gene>
<name>A0A1Z5YWL1_9PROT</name>
<dbReference type="PANTHER" id="PTHR30069">
    <property type="entry name" value="TONB-DEPENDENT OUTER MEMBRANE RECEPTOR"/>
    <property type="match status" value="1"/>
</dbReference>
<dbReference type="GO" id="GO:0015344">
    <property type="term" value="F:siderophore uptake transmembrane transporter activity"/>
    <property type="evidence" value="ECO:0007669"/>
    <property type="project" value="TreeGrafter"/>
</dbReference>
<evidence type="ECO:0000256" key="4">
    <source>
        <dbReference type="ARBA" id="ARBA00022692"/>
    </source>
</evidence>
<dbReference type="PANTHER" id="PTHR30069:SF29">
    <property type="entry name" value="HEMOGLOBIN AND HEMOGLOBIN-HAPTOGLOBIN-BINDING PROTEIN 1-RELATED"/>
    <property type="match status" value="1"/>
</dbReference>
<evidence type="ECO:0000256" key="2">
    <source>
        <dbReference type="ARBA" id="ARBA00022448"/>
    </source>
</evidence>
<feature type="compositionally biased region" description="Polar residues" evidence="11">
    <location>
        <begin position="83"/>
        <end position="99"/>
    </location>
</feature>
<dbReference type="GO" id="GO:0044718">
    <property type="term" value="P:siderophore transmembrane transport"/>
    <property type="evidence" value="ECO:0007669"/>
    <property type="project" value="TreeGrafter"/>
</dbReference>
<proteinExistence type="inferred from homology"/>
<evidence type="ECO:0000256" key="5">
    <source>
        <dbReference type="ARBA" id="ARBA00022729"/>
    </source>
</evidence>
<protein>
    <submittedName>
        <fullName evidence="13">Membrane protein</fullName>
    </submittedName>
</protein>
<accession>A0A1Z5YWL1</accession>